<gene>
    <name evidence="1" type="ORF">ERS007657_02285</name>
</gene>
<protein>
    <submittedName>
        <fullName evidence="1">Uncharacterized protein</fullName>
    </submittedName>
</protein>
<evidence type="ECO:0000313" key="2">
    <source>
        <dbReference type="Proteomes" id="UP000046680"/>
    </source>
</evidence>
<evidence type="ECO:0000313" key="1">
    <source>
        <dbReference type="EMBL" id="CFR84573.1"/>
    </source>
</evidence>
<name>A0A654U1F9_MYCTX</name>
<reference evidence="1 2" key="1">
    <citation type="submission" date="2015-03" db="EMBL/GenBank/DDBJ databases">
        <authorList>
            <consortium name="Pathogen Informatics"/>
        </authorList>
    </citation>
    <scope>NUCLEOTIDE SEQUENCE [LARGE SCALE GENOMIC DNA]</scope>
    <source>
        <strain evidence="1 2">C09601061</strain>
    </source>
</reference>
<dbReference type="AlphaFoldDB" id="A0A654U1F9"/>
<sequence>MRLGPALWGDLAKRSDFDGVRLNPLRPLAQLWPPHVPAMLVAGCDPRPNAEPLPARTVAEIHLWLDQHGARQEKRELSNRATPVGEVTVARAWWNYDRREIAFTRVAPASDTEGLGSVPSRILCAGKLRQSIQSKLAGLPRLTWRADAWHRQRAALAVGWALELEKLVCGERVPFAALRTPEGAHLWHLEPQAFTARAIRKLRDRAASFR</sequence>
<organism evidence="1 2">
    <name type="scientific">Mycobacterium tuberculosis</name>
    <dbReference type="NCBI Taxonomy" id="1773"/>
    <lineage>
        <taxon>Bacteria</taxon>
        <taxon>Bacillati</taxon>
        <taxon>Actinomycetota</taxon>
        <taxon>Actinomycetes</taxon>
        <taxon>Mycobacteriales</taxon>
        <taxon>Mycobacteriaceae</taxon>
        <taxon>Mycobacterium</taxon>
        <taxon>Mycobacterium tuberculosis complex</taxon>
    </lineage>
</organism>
<proteinExistence type="predicted"/>
<dbReference type="Proteomes" id="UP000046680">
    <property type="component" value="Unassembled WGS sequence"/>
</dbReference>
<accession>A0A654U1F9</accession>
<dbReference type="EMBL" id="CGCX01000854">
    <property type="protein sequence ID" value="CFR84573.1"/>
    <property type="molecule type" value="Genomic_DNA"/>
</dbReference>